<dbReference type="AlphaFoldDB" id="A0A6G6GMB3"/>
<protein>
    <submittedName>
        <fullName evidence="2">Gliding motility-associated C-terminal domain-containing protein</fullName>
    </submittedName>
</protein>
<sequence length="863" mass="92831">MKKNISLFVTLLVACASFAQITIDETLTTQQLVEDILINSPCAEVSNFNALTGTDFGDVNGIAAFDANGSTFPFQSGIILTSGSVQSAPGPNNTLHSDGFTTWPGDADLEANTTATNTNNASFIEFDFVPFLEEISFNFIMASEEYNQNFECTFSDAFAFILTDQVTGVVQNLAVLPGTTIPIEVTNIRYAVGSQCGAVNEEFFGQYNFQPITNPNAPSIPAADSPIDYNGQTVSLTAVGDVIPGNDYTIKLVVADETDTAFDIAVFLEAGSFNLGNIDLGNDILLGDPAAQCEGDVILLDTMVDPSEATFKWFFNGTEIMGETDPTLEVSTTGVYRVEVTYSQGTGCVGTDEITLEFLDPPNYNLGVSSQSSCFITPVTLDATVINYPPAVVSYEWFMDGVTIPGETNATYDVIAPGFYEVEATVQSCVTRDGVTFTSPNDIDFDLGPDDDDCFIMDRTLDATPTNYNLADTSFQWSLDGVVLAGETNATLMASAPGLYEVTVTVGACENTDSITLSLTNDIDIELGEDISSCFISPVILDATPSNYNVTSATFEWTKDGAVLAGETNATLNVSEIGLYAVTVTVGSCEATDSVAISLGGFDVNLGEDFETCFENNASLTAEISGIDATSATYQWFLNGSEIVNQIDAILPISEEGEYSVTVNIGSCSATDNINVALRTDVSVTIIEDDFKTCPDETNILTATTDNENAAFQWFKNGEAIPDATANVLEFVLTEDEGLVQNFSVVITTGDCTAEDDIIIELYDIGNCTVSQGISPNADGFNDILDLEFLSDRAGGINDFKVYNRHGLLVYEQVNYIKEWFGQTDAGDELPTGTYYLVMTFNSEDPIYGSQYANWIYLNRDAN</sequence>
<dbReference type="SUPFAM" id="SSF49299">
    <property type="entry name" value="PKD domain"/>
    <property type="match status" value="1"/>
</dbReference>
<name>A0A6G6GMB3_9FLAO</name>
<feature type="chain" id="PRO_5026053129" evidence="1">
    <location>
        <begin position="20"/>
        <end position="863"/>
    </location>
</feature>
<dbReference type="Proteomes" id="UP000505306">
    <property type="component" value="Chromosome"/>
</dbReference>
<keyword evidence="1" id="KW-0732">Signal</keyword>
<feature type="signal peptide" evidence="1">
    <location>
        <begin position="1"/>
        <end position="19"/>
    </location>
</feature>
<dbReference type="KEGG" id="mgel:G5B37_08655"/>
<evidence type="ECO:0000313" key="3">
    <source>
        <dbReference type="Proteomes" id="UP000505306"/>
    </source>
</evidence>
<dbReference type="InterPro" id="IPR013783">
    <property type="entry name" value="Ig-like_fold"/>
</dbReference>
<proteinExistence type="predicted"/>
<dbReference type="PROSITE" id="PS51257">
    <property type="entry name" value="PROKAR_LIPOPROTEIN"/>
    <property type="match status" value="1"/>
</dbReference>
<dbReference type="RefSeq" id="WP_164679643.1">
    <property type="nucleotide sequence ID" value="NZ_CP049057.1"/>
</dbReference>
<dbReference type="Pfam" id="PF13585">
    <property type="entry name" value="CHU_C"/>
    <property type="match status" value="1"/>
</dbReference>
<evidence type="ECO:0000313" key="2">
    <source>
        <dbReference type="EMBL" id="QIE59630.1"/>
    </source>
</evidence>
<organism evidence="2 3">
    <name type="scientific">Rasiella rasia</name>
    <dbReference type="NCBI Taxonomy" id="2744027"/>
    <lineage>
        <taxon>Bacteria</taxon>
        <taxon>Pseudomonadati</taxon>
        <taxon>Bacteroidota</taxon>
        <taxon>Flavobacteriia</taxon>
        <taxon>Flavobacteriales</taxon>
        <taxon>Flavobacteriaceae</taxon>
        <taxon>Rasiella</taxon>
    </lineage>
</organism>
<dbReference type="InterPro" id="IPR049804">
    <property type="entry name" value="Choice_anch_L"/>
</dbReference>
<reference evidence="2 3" key="1">
    <citation type="submission" date="2020-02" db="EMBL/GenBank/DDBJ databases">
        <title>Complete genome sequence of Flavobacteriaceae bacterium.</title>
        <authorList>
            <person name="Kim S.-J."/>
            <person name="Kim Y.-S."/>
            <person name="Kim K.-H."/>
        </authorList>
    </citation>
    <scope>NUCLEOTIDE SEQUENCE [LARGE SCALE GENOMIC DNA]</scope>
    <source>
        <strain evidence="2 3">RR4-40</strain>
    </source>
</reference>
<evidence type="ECO:0000256" key="1">
    <source>
        <dbReference type="SAM" id="SignalP"/>
    </source>
</evidence>
<dbReference type="Gene3D" id="2.60.40.10">
    <property type="entry name" value="Immunoglobulins"/>
    <property type="match status" value="1"/>
</dbReference>
<keyword evidence="3" id="KW-1185">Reference proteome</keyword>
<gene>
    <name evidence="2" type="ORF">G5B37_08655</name>
</gene>
<accession>A0A6G6GMB3</accession>
<dbReference type="InterPro" id="IPR035986">
    <property type="entry name" value="PKD_dom_sf"/>
</dbReference>
<dbReference type="EMBL" id="CP049057">
    <property type="protein sequence ID" value="QIE59630.1"/>
    <property type="molecule type" value="Genomic_DNA"/>
</dbReference>
<dbReference type="NCBIfam" id="NF038133">
    <property type="entry name" value="choice_anch_L"/>
    <property type="match status" value="1"/>
</dbReference>